<dbReference type="Proteomes" id="UP001556367">
    <property type="component" value="Unassembled WGS sequence"/>
</dbReference>
<name>A0ABR3JWU1_9AGAR</name>
<evidence type="ECO:0000313" key="2">
    <source>
        <dbReference type="EMBL" id="KAL0959576.1"/>
    </source>
</evidence>
<comment type="caution">
    <text evidence="2">The sequence shown here is derived from an EMBL/GenBank/DDBJ whole genome shotgun (WGS) entry which is preliminary data.</text>
</comment>
<protein>
    <submittedName>
        <fullName evidence="2">Uncharacterized protein</fullName>
    </submittedName>
</protein>
<dbReference type="EMBL" id="JASNQZ010000002">
    <property type="protein sequence ID" value="KAL0959576.1"/>
    <property type="molecule type" value="Genomic_DNA"/>
</dbReference>
<keyword evidence="3" id="KW-1185">Reference proteome</keyword>
<sequence length="271" mass="29669">MAAAPAQDPSSPHAGFTHPPTYIQQPRWQPPPAALPPMPAAIDDGANAIMAMIEHEKEAAVFELRAQHRNLYAAFTEYRVQANAERSKAAATIAYLSQQHRPTEDVDMDTIMSELSEIGLERVGDKQWRLRGEWERVCLEIAGSLPASSSPASSELPTQGECDPRMMITLIERMRQADLTAIDELKKKCTALEAQERALAAAASTHYSELLQANNKIKILQDPSQASGTTVSDSDTSIFVRQTPNHGCLPLATSMELYAAQLDTVLSEDSE</sequence>
<proteinExistence type="predicted"/>
<gene>
    <name evidence="2" type="ORF">HGRIS_011286</name>
</gene>
<reference evidence="3" key="1">
    <citation type="submission" date="2024-06" db="EMBL/GenBank/DDBJ databases">
        <title>Multi-omics analyses provide insights into the biosynthesis of the anticancer antibiotic pleurotin in Hohenbuehelia grisea.</title>
        <authorList>
            <person name="Weaver J.A."/>
            <person name="Alberti F."/>
        </authorList>
    </citation>
    <scope>NUCLEOTIDE SEQUENCE [LARGE SCALE GENOMIC DNA]</scope>
    <source>
        <strain evidence="3">T-177</strain>
    </source>
</reference>
<evidence type="ECO:0000313" key="3">
    <source>
        <dbReference type="Proteomes" id="UP001556367"/>
    </source>
</evidence>
<feature type="region of interest" description="Disordered" evidence="1">
    <location>
        <begin position="1"/>
        <end position="35"/>
    </location>
</feature>
<evidence type="ECO:0000256" key="1">
    <source>
        <dbReference type="SAM" id="MobiDB-lite"/>
    </source>
</evidence>
<accession>A0ABR3JWU1</accession>
<organism evidence="2 3">
    <name type="scientific">Hohenbuehelia grisea</name>
    <dbReference type="NCBI Taxonomy" id="104357"/>
    <lineage>
        <taxon>Eukaryota</taxon>
        <taxon>Fungi</taxon>
        <taxon>Dikarya</taxon>
        <taxon>Basidiomycota</taxon>
        <taxon>Agaricomycotina</taxon>
        <taxon>Agaricomycetes</taxon>
        <taxon>Agaricomycetidae</taxon>
        <taxon>Agaricales</taxon>
        <taxon>Pleurotineae</taxon>
        <taxon>Pleurotaceae</taxon>
        <taxon>Hohenbuehelia</taxon>
    </lineage>
</organism>